<dbReference type="OrthoDB" id="9795666at2"/>
<keyword evidence="2" id="KW-0805">Transcription regulation</keyword>
<keyword evidence="3" id="KW-0731">Sigma factor</keyword>
<feature type="domain" description="RNA polymerase sigma factor 70 region 4 type 2" evidence="7">
    <location>
        <begin position="106"/>
        <end position="156"/>
    </location>
</feature>
<name>A0A168P0X2_9BACL</name>
<dbReference type="InterPro" id="IPR014296">
    <property type="entry name" value="RNA_pol_sigma-M_bacilli"/>
</dbReference>
<dbReference type="InterPro" id="IPR036388">
    <property type="entry name" value="WH-like_DNA-bd_sf"/>
</dbReference>
<dbReference type="NCBIfam" id="TIGR02937">
    <property type="entry name" value="sigma70-ECF"/>
    <property type="match status" value="1"/>
</dbReference>
<dbReference type="EMBL" id="LVJH01000002">
    <property type="protein sequence ID" value="OAB46278.1"/>
    <property type="molecule type" value="Genomic_DNA"/>
</dbReference>
<evidence type="ECO:0000313" key="9">
    <source>
        <dbReference type="Proteomes" id="UP000076967"/>
    </source>
</evidence>
<dbReference type="PANTHER" id="PTHR43133">
    <property type="entry name" value="RNA POLYMERASE ECF-TYPE SIGMA FACTO"/>
    <property type="match status" value="1"/>
</dbReference>
<dbReference type="RefSeq" id="WP_068528182.1">
    <property type="nucleotide sequence ID" value="NZ_LVJH01000002.1"/>
</dbReference>
<evidence type="ECO:0000256" key="2">
    <source>
        <dbReference type="ARBA" id="ARBA00023015"/>
    </source>
</evidence>
<evidence type="ECO:0000259" key="6">
    <source>
        <dbReference type="Pfam" id="PF04542"/>
    </source>
</evidence>
<evidence type="ECO:0000259" key="7">
    <source>
        <dbReference type="Pfam" id="PF08281"/>
    </source>
</evidence>
<dbReference type="SUPFAM" id="SSF88946">
    <property type="entry name" value="Sigma2 domain of RNA polymerase sigma factors"/>
    <property type="match status" value="1"/>
</dbReference>
<evidence type="ECO:0000256" key="3">
    <source>
        <dbReference type="ARBA" id="ARBA00023082"/>
    </source>
</evidence>
<reference evidence="8 9" key="1">
    <citation type="submission" date="2016-03" db="EMBL/GenBank/DDBJ databases">
        <title>Draft genome sequence of Paenibacillus glacialis DSM 22343.</title>
        <authorList>
            <person name="Shin S.-K."/>
            <person name="Yi H."/>
        </authorList>
    </citation>
    <scope>NUCLEOTIDE SEQUENCE [LARGE SCALE GENOMIC DNA]</scope>
    <source>
        <strain evidence="8 9">DSM 22343</strain>
    </source>
</reference>
<comment type="similarity">
    <text evidence="1">Belongs to the sigma-70 factor family. ECF subfamily.</text>
</comment>
<keyword evidence="9" id="KW-1185">Reference proteome</keyword>
<proteinExistence type="inferred from homology"/>
<dbReference type="InterPro" id="IPR014284">
    <property type="entry name" value="RNA_pol_sigma-70_dom"/>
</dbReference>
<dbReference type="InterPro" id="IPR013324">
    <property type="entry name" value="RNA_pol_sigma_r3/r4-like"/>
</dbReference>
<dbReference type="NCBIfam" id="TIGR02950">
    <property type="entry name" value="SigM_subfam"/>
    <property type="match status" value="1"/>
</dbReference>
<dbReference type="GO" id="GO:0003677">
    <property type="term" value="F:DNA binding"/>
    <property type="evidence" value="ECO:0007669"/>
    <property type="project" value="UniProtKB-KW"/>
</dbReference>
<dbReference type="SUPFAM" id="SSF88659">
    <property type="entry name" value="Sigma3 and sigma4 domains of RNA polymerase sigma factors"/>
    <property type="match status" value="1"/>
</dbReference>
<comment type="caution">
    <text evidence="8">The sequence shown here is derived from an EMBL/GenBank/DDBJ whole genome shotgun (WGS) entry which is preliminary data.</text>
</comment>
<dbReference type="CDD" id="cd06171">
    <property type="entry name" value="Sigma70_r4"/>
    <property type="match status" value="1"/>
</dbReference>
<feature type="domain" description="RNA polymerase sigma-70 region 2" evidence="6">
    <location>
        <begin position="9"/>
        <end position="75"/>
    </location>
</feature>
<organism evidence="8 9">
    <name type="scientific">Paenibacillus glacialis</name>
    <dbReference type="NCBI Taxonomy" id="494026"/>
    <lineage>
        <taxon>Bacteria</taxon>
        <taxon>Bacillati</taxon>
        <taxon>Bacillota</taxon>
        <taxon>Bacilli</taxon>
        <taxon>Bacillales</taxon>
        <taxon>Paenibacillaceae</taxon>
        <taxon>Paenibacillus</taxon>
    </lineage>
</organism>
<dbReference type="InterPro" id="IPR013249">
    <property type="entry name" value="RNA_pol_sigma70_r4_t2"/>
</dbReference>
<evidence type="ECO:0000256" key="1">
    <source>
        <dbReference type="ARBA" id="ARBA00010641"/>
    </source>
</evidence>
<dbReference type="Gene3D" id="1.10.10.10">
    <property type="entry name" value="Winged helix-like DNA-binding domain superfamily/Winged helix DNA-binding domain"/>
    <property type="match status" value="1"/>
</dbReference>
<dbReference type="Pfam" id="PF04542">
    <property type="entry name" value="Sigma70_r2"/>
    <property type="match status" value="1"/>
</dbReference>
<dbReference type="Gene3D" id="1.10.1740.10">
    <property type="match status" value="1"/>
</dbReference>
<evidence type="ECO:0000256" key="4">
    <source>
        <dbReference type="ARBA" id="ARBA00023125"/>
    </source>
</evidence>
<dbReference type="InterPro" id="IPR013325">
    <property type="entry name" value="RNA_pol_sigma_r2"/>
</dbReference>
<dbReference type="InterPro" id="IPR039425">
    <property type="entry name" value="RNA_pol_sigma-70-like"/>
</dbReference>
<dbReference type="AlphaFoldDB" id="A0A168P0X2"/>
<protein>
    <submittedName>
        <fullName evidence="8">RNA polymerase subunit sigma-24</fullName>
    </submittedName>
</protein>
<dbReference type="STRING" id="494026.PGLA_02545"/>
<evidence type="ECO:0000256" key="5">
    <source>
        <dbReference type="ARBA" id="ARBA00023163"/>
    </source>
</evidence>
<keyword evidence="4" id="KW-0238">DNA-binding</keyword>
<evidence type="ECO:0000313" key="8">
    <source>
        <dbReference type="EMBL" id="OAB46278.1"/>
    </source>
</evidence>
<dbReference type="InterPro" id="IPR007627">
    <property type="entry name" value="RNA_pol_sigma70_r2"/>
</dbReference>
<dbReference type="GO" id="GO:0006352">
    <property type="term" value="P:DNA-templated transcription initiation"/>
    <property type="evidence" value="ECO:0007669"/>
    <property type="project" value="InterPro"/>
</dbReference>
<gene>
    <name evidence="8" type="ORF">PGLA_02545</name>
</gene>
<accession>A0A168P0X2</accession>
<dbReference type="GO" id="GO:0016987">
    <property type="term" value="F:sigma factor activity"/>
    <property type="evidence" value="ECO:0007669"/>
    <property type="project" value="UniProtKB-KW"/>
</dbReference>
<sequence length="169" mass="20298">MKPNTLDQLYRTHMMDVYRYLRLLCRDDATAEDLVQETFYRAYIHLENYQEERVKPWLFKVAYNTFIDMKRKENRSVVRNSECFHGIAAPSVLRPDAEVLRKEVMEEVREWIATLPELQQQALLLYDMNHLSYQEAANIMGVTLSHFKILLFRARQGMRRSRERSDAYE</sequence>
<keyword evidence="5" id="KW-0804">Transcription</keyword>
<dbReference type="Proteomes" id="UP000076967">
    <property type="component" value="Unassembled WGS sequence"/>
</dbReference>
<dbReference type="Pfam" id="PF08281">
    <property type="entry name" value="Sigma70_r4_2"/>
    <property type="match status" value="1"/>
</dbReference>
<dbReference type="PANTHER" id="PTHR43133:SF52">
    <property type="entry name" value="ECF RNA POLYMERASE SIGMA FACTOR SIGL"/>
    <property type="match status" value="1"/>
</dbReference>